<dbReference type="PANTHER" id="PTHR33112:SF9">
    <property type="entry name" value="HETEROKARYON INCOMPATIBILITY DOMAIN-CONTAINING PROTEIN"/>
    <property type="match status" value="1"/>
</dbReference>
<reference evidence="2" key="1">
    <citation type="journal article" date="2020" name="Stud. Mycol.">
        <title>101 Dothideomycetes genomes: a test case for predicting lifestyles and emergence of pathogens.</title>
        <authorList>
            <person name="Haridas S."/>
            <person name="Albert R."/>
            <person name="Binder M."/>
            <person name="Bloem J."/>
            <person name="Labutti K."/>
            <person name="Salamov A."/>
            <person name="Andreopoulos B."/>
            <person name="Baker S."/>
            <person name="Barry K."/>
            <person name="Bills G."/>
            <person name="Bluhm B."/>
            <person name="Cannon C."/>
            <person name="Castanera R."/>
            <person name="Culley D."/>
            <person name="Daum C."/>
            <person name="Ezra D."/>
            <person name="Gonzalez J."/>
            <person name="Henrissat B."/>
            <person name="Kuo A."/>
            <person name="Liang C."/>
            <person name="Lipzen A."/>
            <person name="Lutzoni F."/>
            <person name="Magnuson J."/>
            <person name="Mondo S."/>
            <person name="Nolan M."/>
            <person name="Ohm R."/>
            <person name="Pangilinan J."/>
            <person name="Park H.-J."/>
            <person name="Ramirez L."/>
            <person name="Alfaro M."/>
            <person name="Sun H."/>
            <person name="Tritt A."/>
            <person name="Yoshinaga Y."/>
            <person name="Zwiers L.-H."/>
            <person name="Turgeon B."/>
            <person name="Goodwin S."/>
            <person name="Spatafora J."/>
            <person name="Crous P."/>
            <person name="Grigoriev I."/>
        </authorList>
    </citation>
    <scope>NUCLEOTIDE SEQUENCE</scope>
    <source>
        <strain evidence="2">CBS 207.26</strain>
    </source>
</reference>
<proteinExistence type="predicted"/>
<organism evidence="2 3">
    <name type="scientific">Zopfia rhizophila CBS 207.26</name>
    <dbReference type="NCBI Taxonomy" id="1314779"/>
    <lineage>
        <taxon>Eukaryota</taxon>
        <taxon>Fungi</taxon>
        <taxon>Dikarya</taxon>
        <taxon>Ascomycota</taxon>
        <taxon>Pezizomycotina</taxon>
        <taxon>Dothideomycetes</taxon>
        <taxon>Dothideomycetes incertae sedis</taxon>
        <taxon>Zopfiaceae</taxon>
        <taxon>Zopfia</taxon>
    </lineage>
</organism>
<evidence type="ECO:0000313" key="3">
    <source>
        <dbReference type="Proteomes" id="UP000800200"/>
    </source>
</evidence>
<dbReference type="Proteomes" id="UP000800200">
    <property type="component" value="Unassembled WGS sequence"/>
</dbReference>
<dbReference type="OrthoDB" id="2958217at2759"/>
<evidence type="ECO:0000313" key="2">
    <source>
        <dbReference type="EMBL" id="KAF2181333.1"/>
    </source>
</evidence>
<dbReference type="EMBL" id="ML994653">
    <property type="protein sequence ID" value="KAF2181333.1"/>
    <property type="molecule type" value="Genomic_DNA"/>
</dbReference>
<evidence type="ECO:0000259" key="1">
    <source>
        <dbReference type="Pfam" id="PF06985"/>
    </source>
</evidence>
<feature type="non-terminal residue" evidence="2">
    <location>
        <position position="89"/>
    </location>
</feature>
<dbReference type="Pfam" id="PF06985">
    <property type="entry name" value="HET"/>
    <property type="match status" value="1"/>
</dbReference>
<dbReference type="PANTHER" id="PTHR33112">
    <property type="entry name" value="DOMAIN PROTEIN, PUTATIVE-RELATED"/>
    <property type="match status" value="1"/>
</dbReference>
<feature type="domain" description="Heterokaryon incompatibility" evidence="1">
    <location>
        <begin position="6"/>
        <end position="80"/>
    </location>
</feature>
<accession>A0A6A6DQQ4</accession>
<gene>
    <name evidence="2" type="ORF">K469DRAFT_539515</name>
</gene>
<dbReference type="InterPro" id="IPR010730">
    <property type="entry name" value="HET"/>
</dbReference>
<sequence length="89" mass="10106">TTTPTMQRRKDGISWEHLPRTFQDAIWVSRQLDIADIWIDSLCIIQDDPDDCAKGSARMCEVFQFVHLTIAASSSSRHPDGFLNGYHKG</sequence>
<name>A0A6A6DQQ4_9PEZI</name>
<keyword evidence="3" id="KW-1185">Reference proteome</keyword>
<feature type="non-terminal residue" evidence="2">
    <location>
        <position position="1"/>
    </location>
</feature>
<dbReference type="AlphaFoldDB" id="A0A6A6DQQ4"/>
<protein>
    <recommendedName>
        <fullName evidence="1">Heterokaryon incompatibility domain-containing protein</fullName>
    </recommendedName>
</protein>